<evidence type="ECO:0000313" key="3">
    <source>
        <dbReference type="EMBL" id="OYQ22040.1"/>
    </source>
</evidence>
<dbReference type="PANTHER" id="PTHR35024">
    <property type="entry name" value="HYPOTHETICAL CYTOSOLIC PROTEIN"/>
    <property type="match status" value="1"/>
</dbReference>
<organism evidence="3 4">
    <name type="scientific">Elstera cyanobacteriorum</name>
    <dbReference type="NCBI Taxonomy" id="2022747"/>
    <lineage>
        <taxon>Bacteria</taxon>
        <taxon>Pseudomonadati</taxon>
        <taxon>Pseudomonadota</taxon>
        <taxon>Alphaproteobacteria</taxon>
        <taxon>Rhodospirillales</taxon>
        <taxon>Rhodospirillaceae</taxon>
        <taxon>Elstera</taxon>
    </lineage>
</organism>
<dbReference type="Proteomes" id="UP000216361">
    <property type="component" value="Unassembled WGS sequence"/>
</dbReference>
<dbReference type="InterPro" id="IPR007607">
    <property type="entry name" value="BacA/B"/>
</dbReference>
<evidence type="ECO:0008006" key="5">
    <source>
        <dbReference type="Google" id="ProtNLM"/>
    </source>
</evidence>
<evidence type="ECO:0000256" key="2">
    <source>
        <dbReference type="SAM" id="MobiDB-lite"/>
    </source>
</evidence>
<evidence type="ECO:0000256" key="1">
    <source>
        <dbReference type="ARBA" id="ARBA00044755"/>
    </source>
</evidence>
<gene>
    <name evidence="3" type="ORF">CHR90_00715</name>
</gene>
<dbReference type="OrthoDB" id="5738271at2"/>
<protein>
    <recommendedName>
        <fullName evidence="5">Cell shape determination protein CcmA</fullName>
    </recommendedName>
</protein>
<comment type="similarity">
    <text evidence="1">Belongs to the bactofilin family.</text>
</comment>
<dbReference type="PANTHER" id="PTHR35024:SF4">
    <property type="entry name" value="POLYMER-FORMING CYTOSKELETAL PROTEIN"/>
    <property type="match status" value="1"/>
</dbReference>
<name>A0A255Y0N1_9PROT</name>
<dbReference type="EMBL" id="NOXS01000016">
    <property type="protein sequence ID" value="OYQ22040.1"/>
    <property type="molecule type" value="Genomic_DNA"/>
</dbReference>
<dbReference type="AlphaFoldDB" id="A0A255Y0N1"/>
<sequence length="145" mass="15327">MFSRSNSRRETETAPKGAMGVPSILSTDFTVTGNVTSSGEVHLDGTVEGDIDARVLTVGDSALVRGNISAETVRVSGSVTGTIRAKEVILTRTARITGDIHHDILSMEAGARLEGMCRRLASLLETKDSEEAAGRLLLTQQETAA</sequence>
<comment type="caution">
    <text evidence="3">The sequence shown here is derived from an EMBL/GenBank/DDBJ whole genome shotgun (WGS) entry which is preliminary data.</text>
</comment>
<accession>A0A255Y0N1</accession>
<keyword evidence="4" id="KW-1185">Reference proteome</keyword>
<reference evidence="3 4" key="1">
    <citation type="submission" date="2017-07" db="EMBL/GenBank/DDBJ databases">
        <title>Elstera cyanobacteriorum sp. nov., a novel bacterium isolated from cyanobacterial aggregates in a eutrophic lake.</title>
        <authorList>
            <person name="Cai H."/>
        </authorList>
    </citation>
    <scope>NUCLEOTIDE SEQUENCE [LARGE SCALE GENOMIC DNA]</scope>
    <source>
        <strain evidence="3 4">TH019</strain>
    </source>
</reference>
<dbReference type="Pfam" id="PF04519">
    <property type="entry name" value="Bactofilin"/>
    <property type="match status" value="1"/>
</dbReference>
<evidence type="ECO:0000313" key="4">
    <source>
        <dbReference type="Proteomes" id="UP000216361"/>
    </source>
</evidence>
<feature type="region of interest" description="Disordered" evidence="2">
    <location>
        <begin position="1"/>
        <end position="21"/>
    </location>
</feature>
<proteinExistence type="inferred from homology"/>